<evidence type="ECO:0000256" key="3">
    <source>
        <dbReference type="ARBA" id="ARBA00023224"/>
    </source>
</evidence>
<dbReference type="GO" id="GO:0004888">
    <property type="term" value="F:transmembrane signaling receptor activity"/>
    <property type="evidence" value="ECO:0007669"/>
    <property type="project" value="InterPro"/>
</dbReference>
<feature type="transmembrane region" description="Helical" evidence="6">
    <location>
        <begin position="28"/>
        <end position="48"/>
    </location>
</feature>
<gene>
    <name evidence="9" type="ORF">AFR_08495</name>
</gene>
<dbReference type="Gene3D" id="2.40.10.220">
    <property type="entry name" value="predicted glycosyltransferase like domains"/>
    <property type="match status" value="1"/>
</dbReference>
<dbReference type="InterPro" id="IPR004090">
    <property type="entry name" value="Chemotax_Me-accpt_rcpt"/>
</dbReference>
<dbReference type="AlphaFoldDB" id="U5VSM2"/>
<keyword evidence="2 6" id="KW-1133">Transmembrane helix</keyword>
<accession>U5VSM2</accession>
<dbReference type="EMBL" id="CP006272">
    <property type="protein sequence ID" value="AGZ39988.1"/>
    <property type="molecule type" value="Genomic_DNA"/>
</dbReference>
<feature type="domain" description="Methyl-accepting transducer" evidence="7">
    <location>
        <begin position="388"/>
        <end position="586"/>
    </location>
</feature>
<name>U5VSM2_9ACTN</name>
<dbReference type="GO" id="GO:0006935">
    <property type="term" value="P:chemotaxis"/>
    <property type="evidence" value="ECO:0007669"/>
    <property type="project" value="InterPro"/>
</dbReference>
<dbReference type="GO" id="GO:0035438">
    <property type="term" value="F:cyclic-di-GMP binding"/>
    <property type="evidence" value="ECO:0007669"/>
    <property type="project" value="InterPro"/>
</dbReference>
<protein>
    <submittedName>
        <fullName evidence="9">Methyl-accepting chemotaxis aspartate transducer</fullName>
    </submittedName>
</protein>
<dbReference type="PANTHER" id="PTHR32089:SF112">
    <property type="entry name" value="LYSOZYME-LIKE PROTEIN-RELATED"/>
    <property type="match status" value="1"/>
</dbReference>
<dbReference type="Gene3D" id="6.10.340.10">
    <property type="match status" value="1"/>
</dbReference>
<dbReference type="PANTHER" id="PTHR32089">
    <property type="entry name" value="METHYL-ACCEPTING CHEMOTAXIS PROTEIN MCPB"/>
    <property type="match status" value="1"/>
</dbReference>
<dbReference type="PRINTS" id="PR00260">
    <property type="entry name" value="CHEMTRNSDUCR"/>
</dbReference>
<dbReference type="eggNOG" id="COG0840">
    <property type="taxonomic scope" value="Bacteria"/>
</dbReference>
<comment type="similarity">
    <text evidence="4">Belongs to the methyl-accepting chemotaxis (MCP) protein family.</text>
</comment>
<evidence type="ECO:0000256" key="5">
    <source>
        <dbReference type="PROSITE-ProRule" id="PRU00284"/>
    </source>
</evidence>
<dbReference type="CDD" id="cd06225">
    <property type="entry name" value="HAMP"/>
    <property type="match status" value="1"/>
</dbReference>
<dbReference type="InterPro" id="IPR009875">
    <property type="entry name" value="PilZ_domain"/>
</dbReference>
<dbReference type="Pfam" id="PF00672">
    <property type="entry name" value="HAMP"/>
    <property type="match status" value="1"/>
</dbReference>
<reference evidence="9 10" key="1">
    <citation type="journal article" date="2014" name="J. Biotechnol.">
        <title>Complete genome sequence of the actinobacterium Actinoplanes friuliensis HAG 010964, producer of the lipopeptide antibiotic friulimycin.</title>
        <authorList>
            <person name="Ruckert C."/>
            <person name="Szczepanowski R."/>
            <person name="Albersmeier A."/>
            <person name="Goesmann A."/>
            <person name="Fischer N."/>
            <person name="Steinkamper A."/>
            <person name="Puhler A."/>
            <person name="Biener R."/>
            <person name="Schwartz D."/>
            <person name="Kalinowski J."/>
        </authorList>
    </citation>
    <scope>NUCLEOTIDE SEQUENCE [LARGE SCALE GENOMIC DNA]</scope>
    <source>
        <strain evidence="9 10">DSM 7358</strain>
    </source>
</reference>
<dbReference type="InterPro" id="IPR003660">
    <property type="entry name" value="HAMP_dom"/>
</dbReference>
<keyword evidence="1 6" id="KW-0812">Transmembrane</keyword>
<dbReference type="Gene3D" id="1.10.287.950">
    <property type="entry name" value="Methyl-accepting chemotaxis protein"/>
    <property type="match status" value="1"/>
</dbReference>
<evidence type="ECO:0000256" key="4">
    <source>
        <dbReference type="ARBA" id="ARBA00029447"/>
    </source>
</evidence>
<dbReference type="InterPro" id="IPR004089">
    <property type="entry name" value="MCPsignal_dom"/>
</dbReference>
<evidence type="ECO:0000313" key="9">
    <source>
        <dbReference type="EMBL" id="AGZ39988.1"/>
    </source>
</evidence>
<evidence type="ECO:0000256" key="2">
    <source>
        <dbReference type="ARBA" id="ARBA00022989"/>
    </source>
</evidence>
<dbReference type="Proteomes" id="UP000017746">
    <property type="component" value="Chromosome"/>
</dbReference>
<dbReference type="RefSeq" id="WP_023359519.1">
    <property type="nucleotide sequence ID" value="NC_022657.1"/>
</dbReference>
<evidence type="ECO:0000259" key="8">
    <source>
        <dbReference type="PROSITE" id="PS50885"/>
    </source>
</evidence>
<dbReference type="HOGENOM" id="CLU_431914_0_0_11"/>
<dbReference type="SMART" id="SM00304">
    <property type="entry name" value="HAMP"/>
    <property type="match status" value="2"/>
</dbReference>
<dbReference type="GO" id="GO:0016020">
    <property type="term" value="C:membrane"/>
    <property type="evidence" value="ECO:0007669"/>
    <property type="project" value="InterPro"/>
</dbReference>
<keyword evidence="10" id="KW-1185">Reference proteome</keyword>
<dbReference type="STRING" id="1246995.AFR_08495"/>
<keyword evidence="6" id="KW-0472">Membrane</keyword>
<dbReference type="PROSITE" id="PS50885">
    <property type="entry name" value="HAMP"/>
    <property type="match status" value="1"/>
</dbReference>
<evidence type="ECO:0000256" key="1">
    <source>
        <dbReference type="ARBA" id="ARBA00022692"/>
    </source>
</evidence>
<dbReference type="KEGG" id="afs:AFR_08495"/>
<dbReference type="Pfam" id="PF07238">
    <property type="entry name" value="PilZ"/>
    <property type="match status" value="1"/>
</dbReference>
<dbReference type="SUPFAM" id="SSF141371">
    <property type="entry name" value="PilZ domain-like"/>
    <property type="match status" value="1"/>
</dbReference>
<feature type="transmembrane region" description="Helical" evidence="6">
    <location>
        <begin position="279"/>
        <end position="301"/>
    </location>
</feature>
<dbReference type="PROSITE" id="PS50111">
    <property type="entry name" value="CHEMOTAXIS_TRANSDUC_2"/>
    <property type="match status" value="1"/>
</dbReference>
<evidence type="ECO:0000259" key="7">
    <source>
        <dbReference type="PROSITE" id="PS50111"/>
    </source>
</evidence>
<evidence type="ECO:0000256" key="6">
    <source>
        <dbReference type="SAM" id="Phobius"/>
    </source>
</evidence>
<dbReference type="Pfam" id="PF00015">
    <property type="entry name" value="MCPsignal"/>
    <property type="match status" value="1"/>
</dbReference>
<sequence length="689" mass="71988">MSLTSAAPPALLRPVLPLADRMRTSMRLGVLILVLMIPGIVATCGYVLQARSKIAFSAAERDGLEVVRPALLAMASTVAAKEPDLAAVRDAVGRNPELRLEDSLRAVPQGLPSTPVQRFALATALAGLITDAGNNSNLILDPDLDSFYVMDAQIVQLPKALLAAAKIAAAEVTSGNSAVAEQAVRAGELAGAASSLTYDVDTADANTKLAGLAARLEPVGRAADAASGLAAQLTRSLERPGPADVGPLATALAAAVGPLVEVLDDLLEIRVTGFANERLIVLLVTIGGFVLAAWFAAGVLWRTRHDVALAVQGVTAIADGDLEPRPLPAGRDELGDLGQALTSTRSRILAQEEEIAKSQAVREEQLRVSFQHQRQAEMRLRDRAQTIIDESTSVIAEELRLVTSQVGDVREAADTIDSGISATDAATEAVVAHARRAENVITSLEQSLRRVADTATLVKGIAGQTRLLALNATIEAARAGELGLGFTVVADEVKELATSTSTSTEQIAATIAELERDTAQMAATIAEMVSGIAGVGEAATSLRAVAADQGTVVGRLADQMGQTIGRVEEMSGLSAQLERREADRVTVTGSIRVRRGNEVLTPTLINLSRGGVRVQLQPGTRLNVGDAVEIDDLGPAGDPIRVQARVVSLGTGEEHDEAGLQFMIADNGTAERVDRYVSNLVADASVEVS</sequence>
<dbReference type="OrthoDB" id="3285468at2"/>
<dbReference type="GO" id="GO:0007165">
    <property type="term" value="P:signal transduction"/>
    <property type="evidence" value="ECO:0007669"/>
    <property type="project" value="UniProtKB-KW"/>
</dbReference>
<proteinExistence type="inferred from homology"/>
<feature type="domain" description="HAMP" evidence="8">
    <location>
        <begin position="301"/>
        <end position="353"/>
    </location>
</feature>
<dbReference type="PATRIC" id="fig|1246995.3.peg.1729"/>
<dbReference type="SMART" id="SM00283">
    <property type="entry name" value="MA"/>
    <property type="match status" value="1"/>
</dbReference>
<organism evidence="9 10">
    <name type="scientific">Actinoplanes friuliensis DSM 7358</name>
    <dbReference type="NCBI Taxonomy" id="1246995"/>
    <lineage>
        <taxon>Bacteria</taxon>
        <taxon>Bacillati</taxon>
        <taxon>Actinomycetota</taxon>
        <taxon>Actinomycetes</taxon>
        <taxon>Micromonosporales</taxon>
        <taxon>Micromonosporaceae</taxon>
        <taxon>Actinoplanes</taxon>
    </lineage>
</organism>
<dbReference type="SUPFAM" id="SSF58104">
    <property type="entry name" value="Methyl-accepting chemotaxis protein (MCP) signaling domain"/>
    <property type="match status" value="1"/>
</dbReference>
<evidence type="ECO:0000313" key="10">
    <source>
        <dbReference type="Proteomes" id="UP000017746"/>
    </source>
</evidence>
<keyword evidence="3 5" id="KW-0807">Transducer</keyword>